<dbReference type="Proteomes" id="UP001500426">
    <property type="component" value="Unassembled WGS sequence"/>
</dbReference>
<evidence type="ECO:0000313" key="2">
    <source>
        <dbReference type="Proteomes" id="UP001500426"/>
    </source>
</evidence>
<organism evidence="1 2">
    <name type="scientific">Flavobacterium chungnamense</name>
    <dbReference type="NCBI Taxonomy" id="706182"/>
    <lineage>
        <taxon>Bacteria</taxon>
        <taxon>Pseudomonadati</taxon>
        <taxon>Bacteroidota</taxon>
        <taxon>Flavobacteriia</taxon>
        <taxon>Flavobacteriales</taxon>
        <taxon>Flavobacteriaceae</taxon>
        <taxon>Flavobacterium</taxon>
    </lineage>
</organism>
<proteinExistence type="predicted"/>
<accession>A0ABP7UU91</accession>
<evidence type="ECO:0008006" key="3">
    <source>
        <dbReference type="Google" id="ProtNLM"/>
    </source>
</evidence>
<reference evidence="2" key="1">
    <citation type="journal article" date="2019" name="Int. J. Syst. Evol. Microbiol.">
        <title>The Global Catalogue of Microorganisms (GCM) 10K type strain sequencing project: providing services to taxonomists for standard genome sequencing and annotation.</title>
        <authorList>
            <consortium name="The Broad Institute Genomics Platform"/>
            <consortium name="The Broad Institute Genome Sequencing Center for Infectious Disease"/>
            <person name="Wu L."/>
            <person name="Ma J."/>
        </authorList>
    </citation>
    <scope>NUCLEOTIDE SEQUENCE [LARGE SCALE GENOMIC DNA]</scope>
    <source>
        <strain evidence="2">JCM 17068</strain>
    </source>
</reference>
<dbReference type="SUPFAM" id="SSF56219">
    <property type="entry name" value="DNase I-like"/>
    <property type="match status" value="1"/>
</dbReference>
<dbReference type="CDD" id="cd10283">
    <property type="entry name" value="MnuA_DNase1-like"/>
    <property type="match status" value="1"/>
</dbReference>
<dbReference type="Gene3D" id="3.60.10.10">
    <property type="entry name" value="Endonuclease/exonuclease/phosphatase"/>
    <property type="match status" value="1"/>
</dbReference>
<protein>
    <recommendedName>
        <fullName evidence="3">Endonuclease</fullName>
    </recommendedName>
</protein>
<dbReference type="PANTHER" id="PTHR11371:SF31">
    <property type="entry name" value="EXTRACELLULAR NUCLEASE"/>
    <property type="match status" value="1"/>
</dbReference>
<dbReference type="PANTHER" id="PTHR11371">
    <property type="entry name" value="DEOXYRIBONUCLEASE"/>
    <property type="match status" value="1"/>
</dbReference>
<keyword evidence="2" id="KW-1185">Reference proteome</keyword>
<name>A0ABP7UU91_9FLAO</name>
<evidence type="ECO:0000313" key="1">
    <source>
        <dbReference type="EMBL" id="GAA4053148.1"/>
    </source>
</evidence>
<dbReference type="InterPro" id="IPR036691">
    <property type="entry name" value="Endo/exonu/phosph_ase_sf"/>
</dbReference>
<dbReference type="EMBL" id="BAABCS010000018">
    <property type="protein sequence ID" value="GAA4053148.1"/>
    <property type="molecule type" value="Genomic_DNA"/>
</dbReference>
<gene>
    <name evidence="1" type="ORF">GCM10022388_19340</name>
</gene>
<sequence length="241" mass="27718">MNFGKSKSDSELEFIATTINKYDIVTIQEVVAGNGGAKAVSRLIAVLNNKGFQWDYAISDVTTSENPSSKERYAFLWKVSQVKKIGKSWLEQNFQKEIDREPFMSTFEFKGKQFTLASFHAVPKKKNPESEIKYFKLLPALYPKLNLIFMGDFNCPQSNTVFIPLKKKGYKSILTNQKTSLRQKCINNYCLASEYDNMFYDAMKTTSLNSGIIPFYEKFITLKEARKISDHVPIWSVFKIN</sequence>
<comment type="caution">
    <text evidence="1">The sequence shown here is derived from an EMBL/GenBank/DDBJ whole genome shotgun (WGS) entry which is preliminary data.</text>
</comment>